<dbReference type="InterPro" id="IPR028261">
    <property type="entry name" value="DPD_II"/>
</dbReference>
<dbReference type="SUPFAM" id="SSF46548">
    <property type="entry name" value="alpha-helical ferredoxin"/>
    <property type="match status" value="1"/>
</dbReference>
<proteinExistence type="predicted"/>
<comment type="cofactor">
    <cofactor evidence="1">
        <name>[4Fe-4S] cluster</name>
        <dbReference type="ChEBI" id="CHEBI:49883"/>
    </cofactor>
</comment>
<evidence type="ECO:0000256" key="9">
    <source>
        <dbReference type="ARBA" id="ARBA00023014"/>
    </source>
</evidence>
<dbReference type="InterPro" id="IPR017896">
    <property type="entry name" value="4Fe4S_Fe-S-bd"/>
</dbReference>
<keyword evidence="9" id="KW-0411">Iron-sulfur</keyword>
<dbReference type="PROSITE" id="PS51379">
    <property type="entry name" value="4FE4S_FER_2"/>
    <property type="match status" value="1"/>
</dbReference>
<dbReference type="AlphaFoldDB" id="H5S901"/>
<dbReference type="EMBL" id="AP011636">
    <property type="protein sequence ID" value="BAL52637.1"/>
    <property type="molecule type" value="Genomic_DNA"/>
</dbReference>
<evidence type="ECO:0000256" key="6">
    <source>
        <dbReference type="ARBA" id="ARBA00022982"/>
    </source>
</evidence>
<reference evidence="13" key="2">
    <citation type="journal article" date="2012" name="PLoS ONE">
        <title>A Deeply Branching Thermophilic Bacterium with an Ancient Acetyl-CoA Pathway Dominates a Subsurface Ecosystem.</title>
        <authorList>
            <person name="Takami H."/>
            <person name="Noguchi H."/>
            <person name="Takaki Y."/>
            <person name="Uchiyama I."/>
            <person name="Toyoda A."/>
            <person name="Nishi S."/>
            <person name="Chee G.-J."/>
            <person name="Arai W."/>
            <person name="Nunoura T."/>
            <person name="Itoh T."/>
            <person name="Hattori M."/>
            <person name="Takai K."/>
        </authorList>
    </citation>
    <scope>NUCLEOTIDE SEQUENCE</scope>
</reference>
<keyword evidence="6" id="KW-0249">Electron transport</keyword>
<keyword evidence="5" id="KW-0004">4Fe-4S</keyword>
<dbReference type="SUPFAM" id="SSF52922">
    <property type="entry name" value="TK C-terminal domain-like"/>
    <property type="match status" value="1"/>
</dbReference>
<evidence type="ECO:0000256" key="10">
    <source>
        <dbReference type="ARBA" id="ARBA00048332"/>
    </source>
</evidence>
<keyword evidence="7" id="KW-0560">Oxidoreductase</keyword>
<dbReference type="InterPro" id="IPR017721">
    <property type="entry name" value="IorA"/>
</dbReference>
<evidence type="ECO:0000256" key="3">
    <source>
        <dbReference type="ARBA" id="ARBA00011238"/>
    </source>
</evidence>
<reference evidence="13" key="1">
    <citation type="journal article" date="2005" name="Environ. Microbiol.">
        <title>Genetic and functional properties of uncultivated thermophilic crenarchaeotes from a subsurface gold mine as revealed by analysis of genome fragments.</title>
        <authorList>
            <person name="Nunoura T."/>
            <person name="Hirayama H."/>
            <person name="Takami H."/>
            <person name="Oida H."/>
            <person name="Nishi S."/>
            <person name="Shimamura S."/>
            <person name="Suzuki Y."/>
            <person name="Inagaki F."/>
            <person name="Takai K."/>
            <person name="Nealson K.H."/>
            <person name="Horikoshi K."/>
        </authorList>
    </citation>
    <scope>NUCLEOTIDE SEQUENCE</scope>
</reference>
<name>H5S901_9BACT</name>
<dbReference type="EC" id="1.2.7.8" evidence="11"/>
<dbReference type="NCBIfam" id="TIGR03336">
    <property type="entry name" value="IOR_alpha"/>
    <property type="match status" value="1"/>
</dbReference>
<sequence>MSGNEAIARGAWEAGVRVGCGYPGTPSTEILEALAQYPEVDCEWSTNEKVALEVAVGAAIAGGRALATMKHVGLNVAADPFFSVAYMGVNAGLVIVSADDPGMHSSQNEQDNRLLARAARVAMLEPSTPQECKEFTIAAFAISERYDTPVLLRTTTRISHGKGLVTLGQRQEIPRKPYRKNVQKNVVLPAHGRVRHVFIETQRIPALEKEAEHWAQIFEGSDDLAIITSGAAFLYVREAFPTATILKLGMTHPLPRELIKNFCQGKKRVIVIEELEPYLTEQVRALGIATEEIHLPRFGELSVGLVRQAVEHASDGATPPPVALPLLPPRPPILCAGCMHRGIFYVLKQLDAIVSGDIGCYTLGALAPLDAMDTCMNMGASLSMAHGMAKIFSEEERKRLVAVIGDSTFYHSGVPALIDILYNGGQIVTIILDNHTTAMTGHQDHPGTGRTIKGEPARVIELESLAKGLGIQHVQRVDPYDLLRAWRTVDEALHRREPSVIIADAPCVLKEKRRFGEIVSVDKKKCTECFACTELGCPAIEVRDGHIEINKLLCIACTHCQQVCADCNAGIDIPQVLELVHQKRYADALRVLMRSNPFPAVAGRVCPHPCDHEVNALGWPQEKLYAERYPDLAKEFATPGYPAKLSVRDIERFLGDYGIEHFSGAEFAPHDERPEKIAIIGSGPAGLSAAFYLRRRGFRVTVLEALEKPGGMMRYGIPAFRLDKEILDREIDRLYMMGVEIRCNVTVGRDVSFAELQKEYDAVVIAVGDSAPQELELEGTSEAQEGLLYGVEFLRRVNRGQPVKVGHTVAVIGGGNTAIDCARSAKRLGADVTVYYRRTAQEMPAIREEIDEAILEGIRFEFQTNPLKVLAKDGRVCGLELIRMQPGPLDKDGRRRPIPIPESEFCIDVDTVILAIGERADLEFLRGTGVQFAQKIQTTFTGVASQPGVFACGDVAFGYGTVTQSIATGRRVAGAVAAYLQRKTTKK</sequence>
<evidence type="ECO:0000256" key="8">
    <source>
        <dbReference type="ARBA" id="ARBA00023004"/>
    </source>
</evidence>
<comment type="subunit">
    <text evidence="3">Heterodimer of the IorA and IorB subunits.</text>
</comment>
<dbReference type="GO" id="GO:0043805">
    <property type="term" value="F:indolepyruvate ferredoxin oxidoreductase activity"/>
    <property type="evidence" value="ECO:0007669"/>
    <property type="project" value="UniProtKB-UniRule"/>
</dbReference>
<dbReference type="Pfam" id="PF07992">
    <property type="entry name" value="Pyr_redox_2"/>
    <property type="match status" value="1"/>
</dbReference>
<gene>
    <name evidence="13" type="ORF">HGMM_F02E06C01</name>
</gene>
<keyword evidence="4" id="KW-0813">Transport</keyword>
<comment type="catalytic activity">
    <reaction evidence="10">
        <text>indole-3-pyruvate + 2 oxidized [2Fe-2S]-[ferredoxin] + CoA = (indol-3-yl)acetyl-CoA + 2 reduced [2Fe-2S]-[ferredoxin] + CO2 + H(+)</text>
        <dbReference type="Rhea" id="RHEA:12645"/>
        <dbReference type="Rhea" id="RHEA-COMP:10000"/>
        <dbReference type="Rhea" id="RHEA-COMP:10001"/>
        <dbReference type="ChEBI" id="CHEBI:15378"/>
        <dbReference type="ChEBI" id="CHEBI:16526"/>
        <dbReference type="ChEBI" id="CHEBI:17640"/>
        <dbReference type="ChEBI" id="CHEBI:33737"/>
        <dbReference type="ChEBI" id="CHEBI:33738"/>
        <dbReference type="ChEBI" id="CHEBI:57271"/>
        <dbReference type="ChEBI" id="CHEBI:57287"/>
        <dbReference type="EC" id="1.2.7.8"/>
    </reaction>
</comment>
<dbReference type="Pfam" id="PF14691">
    <property type="entry name" value="Fer4_20"/>
    <property type="match status" value="1"/>
</dbReference>
<organism evidence="13">
    <name type="scientific">uncultured Acetothermia bacterium</name>
    <dbReference type="NCBI Taxonomy" id="236499"/>
    <lineage>
        <taxon>Bacteria</taxon>
        <taxon>Candidatus Bipolaricaulota</taxon>
        <taxon>environmental samples</taxon>
    </lineage>
</organism>
<evidence type="ECO:0000256" key="7">
    <source>
        <dbReference type="ARBA" id="ARBA00023002"/>
    </source>
</evidence>
<keyword evidence="8" id="KW-0408">Iron</keyword>
<dbReference type="InterPro" id="IPR036188">
    <property type="entry name" value="FAD/NAD-bd_sf"/>
</dbReference>
<dbReference type="FunFam" id="3.40.50.970:FF:000039">
    <property type="entry name" value="Indolepyruvate oxidoreductase subunit IorA"/>
    <property type="match status" value="1"/>
</dbReference>
<dbReference type="GO" id="GO:0051539">
    <property type="term" value="F:4 iron, 4 sulfur cluster binding"/>
    <property type="evidence" value="ECO:0007669"/>
    <property type="project" value="UniProtKB-KW"/>
</dbReference>
<protein>
    <recommendedName>
        <fullName evidence="11">Indolepyruvate ferredoxin oxidoreductase subunit alpha</fullName>
        <ecNumber evidence="11">1.2.7.8</ecNumber>
    </recommendedName>
</protein>
<dbReference type="InterPro" id="IPR002880">
    <property type="entry name" value="Pyrv_Fd/Flavodoxin_OxRdtase_N"/>
</dbReference>
<dbReference type="SUPFAM" id="SSF52518">
    <property type="entry name" value="Thiamin diphosphate-binding fold (THDP-binding)"/>
    <property type="match status" value="2"/>
</dbReference>
<accession>H5S901</accession>
<dbReference type="Pfam" id="PF01855">
    <property type="entry name" value="POR_N"/>
    <property type="match status" value="1"/>
</dbReference>
<evidence type="ECO:0000256" key="1">
    <source>
        <dbReference type="ARBA" id="ARBA00001966"/>
    </source>
</evidence>
<dbReference type="Gene3D" id="3.50.50.60">
    <property type="entry name" value="FAD/NAD(P)-binding domain"/>
    <property type="match status" value="2"/>
</dbReference>
<dbReference type="InterPro" id="IPR009014">
    <property type="entry name" value="Transketo_C/PFOR_II"/>
</dbReference>
<keyword evidence="5" id="KW-0479">Metal-binding</keyword>
<comment type="function">
    <text evidence="2">Catalyzes the ferredoxin-dependent oxidative decarboxylation of arylpyruvates.</text>
</comment>
<dbReference type="PRINTS" id="PR00419">
    <property type="entry name" value="ADXRDTASE"/>
</dbReference>
<evidence type="ECO:0000256" key="11">
    <source>
        <dbReference type="NCBIfam" id="TIGR03336"/>
    </source>
</evidence>
<dbReference type="Gene3D" id="1.10.1060.10">
    <property type="entry name" value="Alpha-helical ferredoxin"/>
    <property type="match status" value="1"/>
</dbReference>
<dbReference type="CDD" id="cd02008">
    <property type="entry name" value="TPP_IOR_alpha"/>
    <property type="match status" value="1"/>
</dbReference>
<dbReference type="InterPro" id="IPR023753">
    <property type="entry name" value="FAD/NAD-binding_dom"/>
</dbReference>
<dbReference type="SUPFAM" id="SSF51971">
    <property type="entry name" value="Nucleotide-binding domain"/>
    <property type="match status" value="1"/>
</dbReference>
<evidence type="ECO:0000256" key="2">
    <source>
        <dbReference type="ARBA" id="ARBA00002995"/>
    </source>
</evidence>
<evidence type="ECO:0000313" key="13">
    <source>
        <dbReference type="EMBL" id="BAL52637.1"/>
    </source>
</evidence>
<dbReference type="Gene3D" id="3.40.50.970">
    <property type="match status" value="2"/>
</dbReference>
<dbReference type="InterPro" id="IPR011766">
    <property type="entry name" value="TPP_enzyme_TPP-bd"/>
</dbReference>
<dbReference type="CDD" id="cd07034">
    <property type="entry name" value="TPP_PYR_PFOR_IOR-alpha_like"/>
    <property type="match status" value="1"/>
</dbReference>
<dbReference type="PANTHER" id="PTHR42783">
    <property type="entry name" value="GLUTAMATE SYNTHASE [NADPH] SMALL CHAIN"/>
    <property type="match status" value="1"/>
</dbReference>
<dbReference type="PANTHER" id="PTHR42783:SF3">
    <property type="entry name" value="GLUTAMATE SYNTHASE [NADPH] SMALL CHAIN-RELATED"/>
    <property type="match status" value="1"/>
</dbReference>
<dbReference type="InterPro" id="IPR029061">
    <property type="entry name" value="THDP-binding"/>
</dbReference>
<dbReference type="Pfam" id="PF02775">
    <property type="entry name" value="TPP_enzyme_C"/>
    <property type="match status" value="1"/>
</dbReference>
<evidence type="ECO:0000256" key="5">
    <source>
        <dbReference type="ARBA" id="ARBA00022485"/>
    </source>
</evidence>
<dbReference type="GO" id="GO:0030976">
    <property type="term" value="F:thiamine pyrophosphate binding"/>
    <property type="evidence" value="ECO:0007669"/>
    <property type="project" value="InterPro"/>
</dbReference>
<dbReference type="InterPro" id="IPR009051">
    <property type="entry name" value="Helical_ferredxn"/>
</dbReference>
<evidence type="ECO:0000259" key="12">
    <source>
        <dbReference type="PROSITE" id="PS51379"/>
    </source>
</evidence>
<feature type="domain" description="4Fe-4S ferredoxin-type" evidence="12">
    <location>
        <begin position="517"/>
        <end position="545"/>
    </location>
</feature>
<evidence type="ECO:0000256" key="4">
    <source>
        <dbReference type="ARBA" id="ARBA00022448"/>
    </source>
</evidence>